<evidence type="ECO:0000256" key="1">
    <source>
        <dbReference type="SAM" id="MobiDB-lite"/>
    </source>
</evidence>
<sequence length="117" mass="12150">MTTTNTRRSTLAAIDPNQNNAHVASALPIPSSAVKSVKTLSGASFQPRASMIPQQSNPIRQVSSTATLREAQHSSQLSGPVHSASHSARRADSATYASRQSVASAGRQSVAVATTPK</sequence>
<protein>
    <submittedName>
        <fullName evidence="2">Uncharacterized protein</fullName>
    </submittedName>
</protein>
<accession>A0A077QPZ0</accession>
<name>A0A077QPZ0_9BASI</name>
<feature type="compositionally biased region" description="Polar residues" evidence="1">
    <location>
        <begin position="52"/>
        <end position="78"/>
    </location>
</feature>
<feature type="region of interest" description="Disordered" evidence="1">
    <location>
        <begin position="46"/>
        <end position="117"/>
    </location>
</feature>
<organism evidence="2">
    <name type="scientific">Melanopsichium pennsylvanicum 4</name>
    <dbReference type="NCBI Taxonomy" id="1398559"/>
    <lineage>
        <taxon>Eukaryota</taxon>
        <taxon>Fungi</taxon>
        <taxon>Dikarya</taxon>
        <taxon>Basidiomycota</taxon>
        <taxon>Ustilaginomycotina</taxon>
        <taxon>Ustilaginomycetes</taxon>
        <taxon>Ustilaginales</taxon>
        <taxon>Ustilaginaceae</taxon>
        <taxon>Melanopsichium</taxon>
    </lineage>
</organism>
<reference evidence="2" key="1">
    <citation type="journal article" date="2014" name="Genome Biol. Evol.">
        <title>Gene Loss Rather Than Gene Gain Is Associated with a Host Jump from Monocots to Dicots in the Smut Fungus Melanopsichium pennsylvanicum.</title>
        <authorList>
            <person name="Sharma R."/>
            <person name="Mishra B."/>
            <person name="Runge F."/>
            <person name="Thines M."/>
        </authorList>
    </citation>
    <scope>NUCLEOTIDE SEQUENCE</scope>
    <source>
        <strain evidence="2">4</strain>
    </source>
</reference>
<proteinExistence type="predicted"/>
<dbReference type="EMBL" id="HG529494">
    <property type="protein sequence ID" value="CDI51195.1"/>
    <property type="molecule type" value="Genomic_DNA"/>
</dbReference>
<dbReference type="AlphaFoldDB" id="A0A077QPZ0"/>
<evidence type="ECO:0000313" key="2">
    <source>
        <dbReference type="EMBL" id="CDI51195.1"/>
    </source>
</evidence>
<feature type="compositionally biased region" description="Polar residues" evidence="1">
    <location>
        <begin position="95"/>
        <end position="107"/>
    </location>
</feature>